<feature type="compositionally biased region" description="Basic and acidic residues" evidence="1">
    <location>
        <begin position="12"/>
        <end position="23"/>
    </location>
</feature>
<dbReference type="Proteomes" id="UP000765509">
    <property type="component" value="Unassembled WGS sequence"/>
</dbReference>
<comment type="caution">
    <text evidence="2">The sequence shown here is derived from an EMBL/GenBank/DDBJ whole genome shotgun (WGS) entry which is preliminary data.</text>
</comment>
<reference evidence="2" key="1">
    <citation type="submission" date="2021-03" db="EMBL/GenBank/DDBJ databases">
        <title>Draft genome sequence of rust myrtle Austropuccinia psidii MF-1, a brazilian biotype.</title>
        <authorList>
            <person name="Quecine M.C."/>
            <person name="Pachon D.M.R."/>
            <person name="Bonatelli M.L."/>
            <person name="Correr F.H."/>
            <person name="Franceschini L.M."/>
            <person name="Leite T.F."/>
            <person name="Margarido G.R.A."/>
            <person name="Almeida C.A."/>
            <person name="Ferrarezi J.A."/>
            <person name="Labate C.A."/>
        </authorList>
    </citation>
    <scope>NUCLEOTIDE SEQUENCE</scope>
    <source>
        <strain evidence="2">MF-1</strain>
    </source>
</reference>
<dbReference type="EMBL" id="AVOT02009220">
    <property type="protein sequence ID" value="MBW0487626.1"/>
    <property type="molecule type" value="Genomic_DNA"/>
</dbReference>
<protein>
    <submittedName>
        <fullName evidence="2">Uncharacterized protein</fullName>
    </submittedName>
</protein>
<organism evidence="2 3">
    <name type="scientific">Austropuccinia psidii MF-1</name>
    <dbReference type="NCBI Taxonomy" id="1389203"/>
    <lineage>
        <taxon>Eukaryota</taxon>
        <taxon>Fungi</taxon>
        <taxon>Dikarya</taxon>
        <taxon>Basidiomycota</taxon>
        <taxon>Pucciniomycotina</taxon>
        <taxon>Pucciniomycetes</taxon>
        <taxon>Pucciniales</taxon>
        <taxon>Sphaerophragmiaceae</taxon>
        <taxon>Austropuccinia</taxon>
    </lineage>
</organism>
<feature type="compositionally biased region" description="Polar residues" evidence="1">
    <location>
        <begin position="1"/>
        <end position="10"/>
    </location>
</feature>
<dbReference type="AlphaFoldDB" id="A0A9Q3CSB9"/>
<gene>
    <name evidence="2" type="ORF">O181_027341</name>
</gene>
<evidence type="ECO:0000313" key="2">
    <source>
        <dbReference type="EMBL" id="MBW0487626.1"/>
    </source>
</evidence>
<feature type="region of interest" description="Disordered" evidence="1">
    <location>
        <begin position="1"/>
        <end position="27"/>
    </location>
</feature>
<evidence type="ECO:0000313" key="3">
    <source>
        <dbReference type="Proteomes" id="UP000765509"/>
    </source>
</evidence>
<keyword evidence="3" id="KW-1185">Reference proteome</keyword>
<evidence type="ECO:0000256" key="1">
    <source>
        <dbReference type="SAM" id="MobiDB-lite"/>
    </source>
</evidence>
<sequence>MEAAIQSNQMDLYKEEAIPDKGPKYFPRKKHLEGVRTAPHHPRSVPTSFDLNSEPELIEGNVLMAEPLPSGSHRNISVPIKKFFQSRKRRGVKNMPKSLAGGHELLLTHQELSWSGEDHRTLRKLEPIVFQRQGQKDK</sequence>
<proteinExistence type="predicted"/>
<accession>A0A9Q3CSB9</accession>
<name>A0A9Q3CSB9_9BASI</name>